<evidence type="ECO:0000256" key="2">
    <source>
        <dbReference type="ARBA" id="ARBA00022723"/>
    </source>
</evidence>
<keyword evidence="3" id="KW-0677">Repeat</keyword>
<evidence type="ECO:0000259" key="10">
    <source>
        <dbReference type="Pfam" id="PF12874"/>
    </source>
</evidence>
<protein>
    <recommendedName>
        <fullName evidence="14">Cell growth-regulating nucleolar protein</fullName>
    </recommendedName>
</protein>
<feature type="compositionally biased region" description="Basic and acidic residues" evidence="8">
    <location>
        <begin position="258"/>
        <end position="280"/>
    </location>
</feature>
<feature type="region of interest" description="Disordered" evidence="8">
    <location>
        <begin position="113"/>
        <end position="430"/>
    </location>
</feature>
<accession>A0ABD1XME7</accession>
<keyword evidence="6" id="KW-0539">Nucleus</keyword>
<feature type="domain" description="Zinc finger C2H2 LYAR-type" evidence="9">
    <location>
        <begin position="30"/>
        <end position="57"/>
    </location>
</feature>
<feature type="compositionally biased region" description="Basic residues" evidence="8">
    <location>
        <begin position="281"/>
        <end position="291"/>
    </location>
</feature>
<dbReference type="PANTHER" id="PTHR13100:SF10">
    <property type="entry name" value="CELL GROWTH-REGULATING NUCLEOLAR PROTEIN"/>
    <property type="match status" value="1"/>
</dbReference>
<keyword evidence="4 7" id="KW-0863">Zinc-finger</keyword>
<evidence type="ECO:0000256" key="8">
    <source>
        <dbReference type="SAM" id="MobiDB-lite"/>
    </source>
</evidence>
<evidence type="ECO:0000256" key="6">
    <source>
        <dbReference type="ARBA" id="ARBA00023242"/>
    </source>
</evidence>
<dbReference type="Pfam" id="PF25879">
    <property type="entry name" value="WHD_LYAR"/>
    <property type="match status" value="1"/>
</dbReference>
<feature type="region of interest" description="Disordered" evidence="8">
    <location>
        <begin position="60"/>
        <end position="90"/>
    </location>
</feature>
<dbReference type="InterPro" id="IPR014898">
    <property type="entry name" value="Znf_C2H2_LYAR"/>
</dbReference>
<dbReference type="PROSITE" id="PS51804">
    <property type="entry name" value="ZF_C2HC_LYAR"/>
    <property type="match status" value="2"/>
</dbReference>
<sequence length="511" mass="55761">MVWFQCEDCGENLKKPKLTSHFNRCSAHKLSCIDCGVIFDQQSVQAHTSCVSEVEKYGPKGVSKHGNSSAAKPKNGKAPDGPEVDLSRGLTQRPPWSCTLCNVKATSRETLDLHAQGKKHRAKAKAATLKEAPSVEAKDATDATDAKVGTEEVDGDRLKSAVGSGGTKYSPEVSRPSAEKKRKNEQVDGADEVEGEVRTTKKEKKSKKEPVSREAQDAPPDSASKKRKHEEEEQDKATDSKESRKKNKKKTQTSAAEEEMRHTPEEERPKATDVVDIAHEQKKKKEKKGKKAKIESLDHDQNQVVNENRKHDPLVSGAFDTHAATDVNGKRAKKANANSAEEAVTPQPVKSAVGGKSKGEKKKHKKVVDKSEETPGKENESMFHEVSFREWLGDEDGNGNGGTPTHPPIVDKSGEDSSMEPRNLDSEQAHAVSKVVKWKKVISEALGKSPDGGMKKKDLSKAVLSVALKAAEASSVSLDKIVLKEELMRQIRSNPKFVLEGKHVMLASGAK</sequence>
<evidence type="ECO:0000256" key="3">
    <source>
        <dbReference type="ARBA" id="ARBA00022737"/>
    </source>
</evidence>
<feature type="compositionally biased region" description="Basic and acidic residues" evidence="8">
    <location>
        <begin position="292"/>
        <end position="313"/>
    </location>
</feature>
<dbReference type="SUPFAM" id="SSF57667">
    <property type="entry name" value="beta-beta-alpha zinc fingers"/>
    <property type="match status" value="3"/>
</dbReference>
<evidence type="ECO:0000256" key="7">
    <source>
        <dbReference type="PROSITE-ProRule" id="PRU01145"/>
    </source>
</evidence>
<dbReference type="PANTHER" id="PTHR13100">
    <property type="entry name" value="CELL GROWTH-REGULATING NUCLEOLAR PROTEIN LYAR"/>
    <property type="match status" value="1"/>
</dbReference>
<keyword evidence="2" id="KW-0479">Metal-binding</keyword>
<feature type="compositionally biased region" description="Basic and acidic residues" evidence="8">
    <location>
        <begin position="136"/>
        <end position="159"/>
    </location>
</feature>
<gene>
    <name evidence="12" type="ORF">R1flu_028685</name>
</gene>
<dbReference type="GO" id="GO:0008270">
    <property type="term" value="F:zinc ion binding"/>
    <property type="evidence" value="ECO:0007669"/>
    <property type="project" value="UniProtKB-KW"/>
</dbReference>
<reference evidence="12 13" key="1">
    <citation type="submission" date="2024-09" db="EMBL/GenBank/DDBJ databases">
        <title>Chromosome-scale assembly of Riccia fluitans.</title>
        <authorList>
            <person name="Paukszto L."/>
            <person name="Sawicki J."/>
            <person name="Karawczyk K."/>
            <person name="Piernik-Szablinska J."/>
            <person name="Szczecinska M."/>
            <person name="Mazdziarz M."/>
        </authorList>
    </citation>
    <scope>NUCLEOTIDE SEQUENCE [LARGE SCALE GENOMIC DNA]</scope>
    <source>
        <strain evidence="12">Rf_01</strain>
        <tissue evidence="12">Aerial parts of the thallus</tissue>
    </source>
</reference>
<dbReference type="Gene3D" id="3.30.1490.490">
    <property type="match status" value="1"/>
</dbReference>
<dbReference type="Pfam" id="PF08790">
    <property type="entry name" value="zf-LYAR"/>
    <property type="match status" value="1"/>
</dbReference>
<evidence type="ECO:0000313" key="13">
    <source>
        <dbReference type="Proteomes" id="UP001605036"/>
    </source>
</evidence>
<dbReference type="FunFam" id="3.30.1490.490:FF:000001">
    <property type="entry name" value="cell growth-regulating nucleolar protein-like"/>
    <property type="match status" value="1"/>
</dbReference>
<evidence type="ECO:0000256" key="5">
    <source>
        <dbReference type="ARBA" id="ARBA00022833"/>
    </source>
</evidence>
<evidence type="ECO:0008006" key="14">
    <source>
        <dbReference type="Google" id="ProtNLM"/>
    </source>
</evidence>
<dbReference type="AlphaFoldDB" id="A0ABD1XME7"/>
<keyword evidence="13" id="KW-1185">Reference proteome</keyword>
<dbReference type="InterPro" id="IPR058719">
    <property type="entry name" value="WHD_LYAR"/>
</dbReference>
<feature type="compositionally biased region" description="Basic and acidic residues" evidence="8">
    <location>
        <begin position="177"/>
        <end position="186"/>
    </location>
</feature>
<evidence type="ECO:0000256" key="4">
    <source>
        <dbReference type="ARBA" id="ARBA00022771"/>
    </source>
</evidence>
<dbReference type="Pfam" id="PF12874">
    <property type="entry name" value="zf-met"/>
    <property type="match status" value="1"/>
</dbReference>
<evidence type="ECO:0000256" key="1">
    <source>
        <dbReference type="ARBA" id="ARBA00004123"/>
    </source>
</evidence>
<evidence type="ECO:0000313" key="12">
    <source>
        <dbReference type="EMBL" id="KAL2610112.1"/>
    </source>
</evidence>
<dbReference type="GO" id="GO:0005634">
    <property type="term" value="C:nucleus"/>
    <property type="evidence" value="ECO:0007669"/>
    <property type="project" value="UniProtKB-SubCell"/>
</dbReference>
<dbReference type="Proteomes" id="UP001605036">
    <property type="component" value="Unassembled WGS sequence"/>
</dbReference>
<feature type="compositionally biased region" description="Basic and acidic residues" evidence="8">
    <location>
        <begin position="368"/>
        <end position="392"/>
    </location>
</feature>
<dbReference type="EMBL" id="JBHFFA010000008">
    <property type="protein sequence ID" value="KAL2610112.1"/>
    <property type="molecule type" value="Genomic_DNA"/>
</dbReference>
<evidence type="ECO:0000259" key="11">
    <source>
        <dbReference type="Pfam" id="PF25879"/>
    </source>
</evidence>
<feature type="domain" description="Cell growth-regulating nucleolar protein-like winged helix" evidence="11">
    <location>
        <begin position="434"/>
        <end position="507"/>
    </location>
</feature>
<organism evidence="12 13">
    <name type="scientific">Riccia fluitans</name>
    <dbReference type="NCBI Taxonomy" id="41844"/>
    <lineage>
        <taxon>Eukaryota</taxon>
        <taxon>Viridiplantae</taxon>
        <taxon>Streptophyta</taxon>
        <taxon>Embryophyta</taxon>
        <taxon>Marchantiophyta</taxon>
        <taxon>Marchantiopsida</taxon>
        <taxon>Marchantiidae</taxon>
        <taxon>Marchantiales</taxon>
        <taxon>Ricciaceae</taxon>
        <taxon>Riccia</taxon>
    </lineage>
</organism>
<dbReference type="InterPro" id="IPR036236">
    <property type="entry name" value="Znf_C2H2_sf"/>
</dbReference>
<comment type="subcellular location">
    <subcellularLocation>
        <location evidence="1">Nucleus</location>
    </subcellularLocation>
</comment>
<feature type="compositionally biased region" description="Basic and acidic residues" evidence="8">
    <location>
        <begin position="195"/>
        <end position="216"/>
    </location>
</feature>
<comment type="caution">
    <text evidence="12">The sequence shown here is derived from an EMBL/GenBank/DDBJ whole genome shotgun (WGS) entry which is preliminary data.</text>
</comment>
<dbReference type="Gene3D" id="3.30.160.60">
    <property type="entry name" value="Classic Zinc Finger"/>
    <property type="match status" value="1"/>
</dbReference>
<feature type="compositionally biased region" description="Basic and acidic residues" evidence="8">
    <location>
        <begin position="229"/>
        <end position="242"/>
    </location>
</feature>
<feature type="domain" description="C2H2-type" evidence="10">
    <location>
        <begin position="96"/>
        <end position="120"/>
    </location>
</feature>
<dbReference type="InterPro" id="IPR039999">
    <property type="entry name" value="LYAR"/>
</dbReference>
<dbReference type="InterPro" id="IPR013087">
    <property type="entry name" value="Znf_C2H2_type"/>
</dbReference>
<keyword evidence="5" id="KW-0862">Zinc</keyword>
<evidence type="ECO:0000259" key="9">
    <source>
        <dbReference type="Pfam" id="PF08790"/>
    </source>
</evidence>
<name>A0ABD1XME7_9MARC</name>
<proteinExistence type="predicted"/>